<keyword evidence="3" id="KW-0347">Helicase</keyword>
<dbReference type="InterPro" id="IPR000212">
    <property type="entry name" value="DNA_helicase_UvrD/REP"/>
</dbReference>
<dbReference type="Pfam" id="PF04480">
    <property type="entry name" value="DUF559"/>
    <property type="match status" value="1"/>
</dbReference>
<dbReference type="GO" id="GO:0016787">
    <property type="term" value="F:hydrolase activity"/>
    <property type="evidence" value="ECO:0007669"/>
    <property type="project" value="UniProtKB-KW"/>
</dbReference>
<feature type="domain" description="UvrD-like helicase ATP-binding" evidence="5">
    <location>
        <begin position="261"/>
        <end position="326"/>
    </location>
</feature>
<organism evidence="7">
    <name type="scientific">marine metagenome</name>
    <dbReference type="NCBI Taxonomy" id="408172"/>
    <lineage>
        <taxon>unclassified sequences</taxon>
        <taxon>metagenomes</taxon>
        <taxon>ecological metagenomes</taxon>
    </lineage>
</organism>
<keyword evidence="4" id="KW-0067">ATP-binding</keyword>
<evidence type="ECO:0000256" key="2">
    <source>
        <dbReference type="ARBA" id="ARBA00022801"/>
    </source>
</evidence>
<gene>
    <name evidence="7" type="ORF">METZ01_LOCUS251002</name>
</gene>
<dbReference type="GO" id="GO:0003678">
    <property type="term" value="F:DNA helicase activity"/>
    <property type="evidence" value="ECO:0007669"/>
    <property type="project" value="InterPro"/>
</dbReference>
<sequence>MVVPKQKEFLKPILSIIDRLKSGKGIAIFGFDENSEESKTFLEEIKSVDGLVHFEIPEYISKYNDEGTIHGLLERVENSFSLIQNHQPVFISVKTPLDKLENANVDIFGDGPKVEQLCLADLLFSISKTDVLVINNAVNNFSCFSDSEIPLTPIEKLLFDEMKKANLHFEIQKKIGKYTADFLVNKSKLSIVVEADGAEFHDKDKDAKRDNEIRETFKLDTLRFSGSRIYHDSEGCIQEILNKFDKISKEKEFEYEDFQQLDKSQKKPVQHKHGHVRVLAPAGSGKTKVLVNRISHLLNSGVQPGSIITIAFNRKAFQQLQDRLNQLNIPVSTSLT</sequence>
<dbReference type="InterPro" id="IPR014016">
    <property type="entry name" value="UvrD-like_ATP-bd"/>
</dbReference>
<dbReference type="AlphaFoldDB" id="A0A382IF15"/>
<evidence type="ECO:0000256" key="4">
    <source>
        <dbReference type="ARBA" id="ARBA00022840"/>
    </source>
</evidence>
<dbReference type="Gene3D" id="3.40.960.10">
    <property type="entry name" value="VSR Endonuclease"/>
    <property type="match status" value="1"/>
</dbReference>
<evidence type="ECO:0000259" key="6">
    <source>
        <dbReference type="Pfam" id="PF04480"/>
    </source>
</evidence>
<dbReference type="PANTHER" id="PTHR11070">
    <property type="entry name" value="UVRD / RECB / PCRA DNA HELICASE FAMILY MEMBER"/>
    <property type="match status" value="1"/>
</dbReference>
<protein>
    <submittedName>
        <fullName evidence="7">Uncharacterized protein</fullName>
    </submittedName>
</protein>
<dbReference type="Gene3D" id="3.40.50.300">
    <property type="entry name" value="P-loop containing nucleotide triphosphate hydrolases"/>
    <property type="match status" value="1"/>
</dbReference>
<evidence type="ECO:0000256" key="1">
    <source>
        <dbReference type="ARBA" id="ARBA00022741"/>
    </source>
</evidence>
<dbReference type="GO" id="GO:0005524">
    <property type="term" value="F:ATP binding"/>
    <property type="evidence" value="ECO:0007669"/>
    <property type="project" value="UniProtKB-KW"/>
</dbReference>
<reference evidence="7" key="1">
    <citation type="submission" date="2018-05" db="EMBL/GenBank/DDBJ databases">
        <authorList>
            <person name="Lanie J.A."/>
            <person name="Ng W.-L."/>
            <person name="Kazmierczak K.M."/>
            <person name="Andrzejewski T.M."/>
            <person name="Davidsen T.M."/>
            <person name="Wayne K.J."/>
            <person name="Tettelin H."/>
            <person name="Glass J.I."/>
            <person name="Rusch D."/>
            <person name="Podicherti R."/>
            <person name="Tsui H.-C.T."/>
            <person name="Winkler M.E."/>
        </authorList>
    </citation>
    <scope>NUCLEOTIDE SEQUENCE</scope>
</reference>
<dbReference type="InterPro" id="IPR007569">
    <property type="entry name" value="DUF559"/>
</dbReference>
<proteinExistence type="predicted"/>
<accession>A0A382IF15</accession>
<evidence type="ECO:0000313" key="7">
    <source>
        <dbReference type="EMBL" id="SVB98148.1"/>
    </source>
</evidence>
<keyword evidence="1" id="KW-0547">Nucleotide-binding</keyword>
<evidence type="ECO:0000259" key="5">
    <source>
        <dbReference type="Pfam" id="PF00580"/>
    </source>
</evidence>
<keyword evidence="2" id="KW-0378">Hydrolase</keyword>
<dbReference type="SUPFAM" id="SSF52540">
    <property type="entry name" value="P-loop containing nucleoside triphosphate hydrolases"/>
    <property type="match status" value="1"/>
</dbReference>
<evidence type="ECO:0000256" key="3">
    <source>
        <dbReference type="ARBA" id="ARBA00022806"/>
    </source>
</evidence>
<dbReference type="InterPro" id="IPR027417">
    <property type="entry name" value="P-loop_NTPase"/>
</dbReference>
<dbReference type="EMBL" id="UINC01066948">
    <property type="protein sequence ID" value="SVB98148.1"/>
    <property type="molecule type" value="Genomic_DNA"/>
</dbReference>
<feature type="non-terminal residue" evidence="7">
    <location>
        <position position="336"/>
    </location>
</feature>
<name>A0A382IF15_9ZZZZ</name>
<dbReference type="Pfam" id="PF00580">
    <property type="entry name" value="UvrD-helicase"/>
    <property type="match status" value="1"/>
</dbReference>
<feature type="domain" description="DUF559" evidence="6">
    <location>
        <begin position="154"/>
        <end position="243"/>
    </location>
</feature>
<dbReference type="GO" id="GO:0003677">
    <property type="term" value="F:DNA binding"/>
    <property type="evidence" value="ECO:0007669"/>
    <property type="project" value="InterPro"/>
</dbReference>